<accession>A0A1A8EN02</accession>
<feature type="compositionally biased region" description="Polar residues" evidence="1">
    <location>
        <begin position="1"/>
        <end position="16"/>
    </location>
</feature>
<feature type="non-terminal residue" evidence="2">
    <location>
        <position position="1"/>
    </location>
</feature>
<dbReference type="EMBL" id="HAEB01002023">
    <property type="protein sequence ID" value="SBQ48550.1"/>
    <property type="molecule type" value="Transcribed_RNA"/>
</dbReference>
<dbReference type="AlphaFoldDB" id="A0A1A8EN02"/>
<evidence type="ECO:0000313" key="2">
    <source>
        <dbReference type="EMBL" id="SBQ48550.1"/>
    </source>
</evidence>
<reference evidence="2" key="1">
    <citation type="submission" date="2016-05" db="EMBL/GenBank/DDBJ databases">
        <authorList>
            <person name="Lavstsen T."/>
            <person name="Jespersen J.S."/>
        </authorList>
    </citation>
    <scope>NUCLEOTIDE SEQUENCE</scope>
    <source>
        <tissue evidence="2">Brain</tissue>
    </source>
</reference>
<sequence length="32" mass="3503">QSPSQQRGVKRPTSSMLEEPEGRSSPTPFTSL</sequence>
<protein>
    <submittedName>
        <fullName evidence="2">Uncharacterized protein</fullName>
    </submittedName>
</protein>
<feature type="region of interest" description="Disordered" evidence="1">
    <location>
        <begin position="1"/>
        <end position="32"/>
    </location>
</feature>
<reference evidence="2" key="2">
    <citation type="submission" date="2016-06" db="EMBL/GenBank/DDBJ databases">
        <title>The genome of a short-lived fish provides insights into sex chromosome evolution and the genetic control of aging.</title>
        <authorList>
            <person name="Reichwald K."/>
            <person name="Felder M."/>
            <person name="Petzold A."/>
            <person name="Koch P."/>
            <person name="Groth M."/>
            <person name="Platzer M."/>
        </authorList>
    </citation>
    <scope>NUCLEOTIDE SEQUENCE</scope>
    <source>
        <tissue evidence="2">Brain</tissue>
    </source>
</reference>
<name>A0A1A8EN02_9TELE</name>
<gene>
    <name evidence="2" type="primary">CABZ01079490.1</name>
</gene>
<proteinExistence type="predicted"/>
<feature type="non-terminal residue" evidence="2">
    <location>
        <position position="32"/>
    </location>
</feature>
<organism evidence="2">
    <name type="scientific">Nothobranchius korthausae</name>
    <dbReference type="NCBI Taxonomy" id="1143690"/>
    <lineage>
        <taxon>Eukaryota</taxon>
        <taxon>Metazoa</taxon>
        <taxon>Chordata</taxon>
        <taxon>Craniata</taxon>
        <taxon>Vertebrata</taxon>
        <taxon>Euteleostomi</taxon>
        <taxon>Actinopterygii</taxon>
        <taxon>Neopterygii</taxon>
        <taxon>Teleostei</taxon>
        <taxon>Neoteleostei</taxon>
        <taxon>Acanthomorphata</taxon>
        <taxon>Ovalentaria</taxon>
        <taxon>Atherinomorphae</taxon>
        <taxon>Cyprinodontiformes</taxon>
        <taxon>Nothobranchiidae</taxon>
        <taxon>Nothobranchius</taxon>
    </lineage>
</organism>
<evidence type="ECO:0000256" key="1">
    <source>
        <dbReference type="SAM" id="MobiDB-lite"/>
    </source>
</evidence>